<dbReference type="GO" id="GO:0043565">
    <property type="term" value="F:sequence-specific DNA binding"/>
    <property type="evidence" value="ECO:0007669"/>
    <property type="project" value="InterPro"/>
</dbReference>
<feature type="signal peptide" evidence="5">
    <location>
        <begin position="1"/>
        <end position="25"/>
    </location>
</feature>
<feature type="domain" description="Response regulatory" evidence="8">
    <location>
        <begin position="679"/>
        <end position="796"/>
    </location>
</feature>
<dbReference type="InterPro" id="IPR011006">
    <property type="entry name" value="CheY-like_superfamily"/>
</dbReference>
<dbReference type="SUPFAM" id="SSF48452">
    <property type="entry name" value="TPR-like"/>
    <property type="match status" value="1"/>
</dbReference>
<dbReference type="AlphaFoldDB" id="A0A4R6IKQ0"/>
<dbReference type="EMBL" id="SNWM01000002">
    <property type="protein sequence ID" value="TDO22516.1"/>
    <property type="molecule type" value="Genomic_DNA"/>
</dbReference>
<dbReference type="OrthoDB" id="9797097at2"/>
<evidence type="ECO:0000313" key="10">
    <source>
        <dbReference type="Proteomes" id="UP000295499"/>
    </source>
</evidence>
<evidence type="ECO:0000259" key="8">
    <source>
        <dbReference type="PROSITE" id="PS50110"/>
    </source>
</evidence>
<protein>
    <recommendedName>
        <fullName evidence="2">histidine kinase</fullName>
        <ecNumber evidence="2">2.7.13.3</ecNumber>
    </recommendedName>
</protein>
<dbReference type="Gene3D" id="3.30.565.10">
    <property type="entry name" value="Histidine kinase-like ATPase, C-terminal domain"/>
    <property type="match status" value="1"/>
</dbReference>
<dbReference type="SMART" id="SM00388">
    <property type="entry name" value="HisKA"/>
    <property type="match status" value="1"/>
</dbReference>
<gene>
    <name evidence="9" type="ORF">CLV32_1491</name>
</gene>
<dbReference type="Gene3D" id="1.10.10.60">
    <property type="entry name" value="Homeodomain-like"/>
    <property type="match status" value="1"/>
</dbReference>
<reference evidence="9 10" key="1">
    <citation type="submission" date="2019-03" db="EMBL/GenBank/DDBJ databases">
        <title>Genomic Encyclopedia of Archaeal and Bacterial Type Strains, Phase II (KMG-II): from individual species to whole genera.</title>
        <authorList>
            <person name="Goeker M."/>
        </authorList>
    </citation>
    <scope>NUCLEOTIDE SEQUENCE [LARGE SCALE GENOMIC DNA]</scope>
    <source>
        <strain evidence="9 10">DSM 19034</strain>
    </source>
</reference>
<dbReference type="InterPro" id="IPR036890">
    <property type="entry name" value="HATPase_C_sf"/>
</dbReference>
<feature type="domain" description="Histidine kinase" evidence="7">
    <location>
        <begin position="434"/>
        <end position="651"/>
    </location>
</feature>
<dbReference type="InterPro" id="IPR001789">
    <property type="entry name" value="Sig_transdc_resp-reg_receiver"/>
</dbReference>
<dbReference type="RefSeq" id="WP_133553936.1">
    <property type="nucleotide sequence ID" value="NZ_SNWM01000002.1"/>
</dbReference>
<dbReference type="InterPro" id="IPR004358">
    <property type="entry name" value="Sig_transdc_His_kin-like_C"/>
</dbReference>
<dbReference type="PROSITE" id="PS50110">
    <property type="entry name" value="RESPONSE_REGULATORY"/>
    <property type="match status" value="1"/>
</dbReference>
<comment type="caution">
    <text evidence="9">The sequence shown here is derived from an EMBL/GenBank/DDBJ whole genome shotgun (WGS) entry which is preliminary data.</text>
</comment>
<dbReference type="Gene3D" id="3.40.50.2300">
    <property type="match status" value="1"/>
</dbReference>
<comment type="catalytic activity">
    <reaction evidence="1">
        <text>ATP + protein L-histidine = ADP + protein N-phospho-L-histidine.</text>
        <dbReference type="EC" id="2.7.13.3"/>
    </reaction>
</comment>
<dbReference type="InterPro" id="IPR036097">
    <property type="entry name" value="HisK_dim/P_sf"/>
</dbReference>
<dbReference type="SMART" id="SM00387">
    <property type="entry name" value="HATPase_c"/>
    <property type="match status" value="1"/>
</dbReference>
<evidence type="ECO:0000256" key="5">
    <source>
        <dbReference type="SAM" id="SignalP"/>
    </source>
</evidence>
<feature type="chain" id="PRO_5020950710" description="histidine kinase" evidence="5">
    <location>
        <begin position="26"/>
        <end position="942"/>
    </location>
</feature>
<evidence type="ECO:0000256" key="4">
    <source>
        <dbReference type="PROSITE-ProRule" id="PRU00169"/>
    </source>
</evidence>
<evidence type="ECO:0000256" key="1">
    <source>
        <dbReference type="ARBA" id="ARBA00000085"/>
    </source>
</evidence>
<dbReference type="GO" id="GO:0000155">
    <property type="term" value="F:phosphorelay sensor kinase activity"/>
    <property type="evidence" value="ECO:0007669"/>
    <property type="project" value="InterPro"/>
</dbReference>
<dbReference type="FunFam" id="1.10.287.130:FF:000045">
    <property type="entry name" value="Two-component system sensor histidine kinase/response regulator"/>
    <property type="match status" value="1"/>
</dbReference>
<evidence type="ECO:0000259" key="7">
    <source>
        <dbReference type="PROSITE" id="PS50109"/>
    </source>
</evidence>
<dbReference type="PRINTS" id="PR00344">
    <property type="entry name" value="BCTRLSENSOR"/>
</dbReference>
<dbReference type="EC" id="2.7.13.3" evidence="2"/>
<sequence>MLRQIPVLKLIAVFMLALSCTTVFAQQNETAALLNKYRQIKNADSADNYARQLTAIAKKTHNKIFEAQVLFAQSYKAYITGDEIRAMDLAYQANKIVSVKDPATYTRSAIMVANLLGRRGRNPEAMKAAFTILRKTDAQNWQRESLACLISIGNLYRSIGDPFKGRPYALQAMKESQALKDTTMYLASLNLLCSIYSYTSIETPAYNKIALAYQEAIFKPEYVATMSAYDKANYLSNLGRIYRKIDRFDTAKIVLKQSVAISTRENFLAVKKHSLNELMTIEIDQHHYQAGIDYAQQVLAAQPEAQSNRIQTRDIYWQLSNAYWGVGNYKMAFEYKSRYIDLKDSLNDLNKDRVATELAEKYKADKRLLLAANQKREATLQRDLIIAIAIILLLASIATFRWFASKKKRENAVLNERHRQLAQLDTLKTRFFANISHELRTPLTLIMGPTEQLLNKAPIDEQQQQTYLQAVFRNSKKLLNLVDELLDLGKIEADTLLVKLKPVDIAWFVNVIYQGFASAAAYKNIAFTLLNNIAQDSFVQLDADKFEKIVNNLLSNAIKFTQLNGSVHVIAAINDGLIELTVMDNGKGIPDDELPLIFNRYYQGNRGVAEGGTGIGLAIALEFSELMGGTITVKSNPGRGSTFKLSLPEIPAPAETATEKLSIVTPNTEEIAGGEAEKLILLVEDHHEMAQYISSILKPYYRIVTAHNGQEALDQLKLMSTLPDLIVSDVMMPEMDGFTLLKHIKQDAVLCRVPIIMLTALGDSQNKLRALNIGVDDYLTKPFVSGELLARATNLIGNATQRLSLTATDEQELVELSSQEPASADNEPVAETSYVSPSDLLWLTSLETTVRKYIGKSLLNVAILSDDMALSERQLFRRIKQTTGLTPNMYIRNIRLQIAREAIESGRYRTISEISYIAGFETPAYFSKLFKEQYGRDVTELL</sequence>
<evidence type="ECO:0000256" key="2">
    <source>
        <dbReference type="ARBA" id="ARBA00012438"/>
    </source>
</evidence>
<dbReference type="PROSITE" id="PS01124">
    <property type="entry name" value="HTH_ARAC_FAMILY_2"/>
    <property type="match status" value="1"/>
</dbReference>
<dbReference type="InterPro" id="IPR003661">
    <property type="entry name" value="HisK_dim/P_dom"/>
</dbReference>
<dbReference type="Pfam" id="PF12833">
    <property type="entry name" value="HTH_18"/>
    <property type="match status" value="1"/>
</dbReference>
<dbReference type="InterPro" id="IPR005467">
    <property type="entry name" value="His_kinase_dom"/>
</dbReference>
<evidence type="ECO:0000259" key="6">
    <source>
        <dbReference type="PROSITE" id="PS01124"/>
    </source>
</evidence>
<feature type="modified residue" description="4-aspartylphosphate" evidence="4">
    <location>
        <position position="729"/>
    </location>
</feature>
<evidence type="ECO:0000313" key="9">
    <source>
        <dbReference type="EMBL" id="TDO22516.1"/>
    </source>
</evidence>
<dbReference type="PANTHER" id="PTHR43547:SF2">
    <property type="entry name" value="HYBRID SIGNAL TRANSDUCTION HISTIDINE KINASE C"/>
    <property type="match status" value="1"/>
</dbReference>
<dbReference type="SUPFAM" id="SSF47384">
    <property type="entry name" value="Homodimeric domain of signal transducing histidine kinase"/>
    <property type="match status" value="1"/>
</dbReference>
<dbReference type="Pfam" id="PF00072">
    <property type="entry name" value="Response_reg"/>
    <property type="match status" value="1"/>
</dbReference>
<keyword evidence="10" id="KW-1185">Reference proteome</keyword>
<dbReference type="PROSITE" id="PS50109">
    <property type="entry name" value="HIS_KIN"/>
    <property type="match status" value="1"/>
</dbReference>
<dbReference type="Pfam" id="PF02518">
    <property type="entry name" value="HATPase_c"/>
    <property type="match status" value="1"/>
</dbReference>
<dbReference type="InterPro" id="IPR003594">
    <property type="entry name" value="HATPase_dom"/>
</dbReference>
<dbReference type="SUPFAM" id="SSF55874">
    <property type="entry name" value="ATPase domain of HSP90 chaperone/DNA topoisomerase II/histidine kinase"/>
    <property type="match status" value="1"/>
</dbReference>
<dbReference type="CDD" id="cd17574">
    <property type="entry name" value="REC_OmpR"/>
    <property type="match status" value="1"/>
</dbReference>
<dbReference type="CDD" id="cd00075">
    <property type="entry name" value="HATPase"/>
    <property type="match status" value="1"/>
</dbReference>
<feature type="domain" description="HTH araC/xylS-type" evidence="6">
    <location>
        <begin position="844"/>
        <end position="942"/>
    </location>
</feature>
<proteinExistence type="predicted"/>
<dbReference type="SMART" id="SM00342">
    <property type="entry name" value="HTH_ARAC"/>
    <property type="match status" value="1"/>
</dbReference>
<dbReference type="SMART" id="SM00448">
    <property type="entry name" value="REC"/>
    <property type="match status" value="1"/>
</dbReference>
<evidence type="ECO:0000256" key="3">
    <source>
        <dbReference type="ARBA" id="ARBA00022553"/>
    </source>
</evidence>
<keyword evidence="5" id="KW-0732">Signal</keyword>
<dbReference type="Gene3D" id="1.25.40.10">
    <property type="entry name" value="Tetratricopeptide repeat domain"/>
    <property type="match status" value="2"/>
</dbReference>
<keyword evidence="3 4" id="KW-0597">Phosphoprotein</keyword>
<dbReference type="SUPFAM" id="SSF52172">
    <property type="entry name" value="CheY-like"/>
    <property type="match status" value="1"/>
</dbReference>
<dbReference type="InterPro" id="IPR018060">
    <property type="entry name" value="HTH_AraC"/>
</dbReference>
<dbReference type="Gene3D" id="1.10.287.130">
    <property type="match status" value="1"/>
</dbReference>
<dbReference type="PROSITE" id="PS51257">
    <property type="entry name" value="PROKAR_LIPOPROTEIN"/>
    <property type="match status" value="1"/>
</dbReference>
<name>A0A4R6IKQ0_9SPHI</name>
<accession>A0A4R6IKQ0</accession>
<dbReference type="Pfam" id="PF00512">
    <property type="entry name" value="HisKA"/>
    <property type="match status" value="1"/>
</dbReference>
<dbReference type="InterPro" id="IPR011990">
    <property type="entry name" value="TPR-like_helical_dom_sf"/>
</dbReference>
<dbReference type="GO" id="GO:0003700">
    <property type="term" value="F:DNA-binding transcription factor activity"/>
    <property type="evidence" value="ECO:0007669"/>
    <property type="project" value="InterPro"/>
</dbReference>
<organism evidence="9 10">
    <name type="scientific">Pedobacter duraquae</name>
    <dbReference type="NCBI Taxonomy" id="425511"/>
    <lineage>
        <taxon>Bacteria</taxon>
        <taxon>Pseudomonadati</taxon>
        <taxon>Bacteroidota</taxon>
        <taxon>Sphingobacteriia</taxon>
        <taxon>Sphingobacteriales</taxon>
        <taxon>Sphingobacteriaceae</taxon>
        <taxon>Pedobacter</taxon>
    </lineage>
</organism>
<dbReference type="CDD" id="cd00082">
    <property type="entry name" value="HisKA"/>
    <property type="match status" value="1"/>
</dbReference>
<dbReference type="Proteomes" id="UP000295499">
    <property type="component" value="Unassembled WGS sequence"/>
</dbReference>
<dbReference type="PANTHER" id="PTHR43547">
    <property type="entry name" value="TWO-COMPONENT HISTIDINE KINASE"/>
    <property type="match status" value="1"/>
</dbReference>